<comment type="caution">
    <text evidence="1">The sequence shown here is derived from an EMBL/GenBank/DDBJ whole genome shotgun (WGS) entry which is preliminary data.</text>
</comment>
<evidence type="ECO:0000313" key="2">
    <source>
        <dbReference type="Proteomes" id="UP001062846"/>
    </source>
</evidence>
<dbReference type="EMBL" id="CM046396">
    <property type="protein sequence ID" value="KAI8538360.1"/>
    <property type="molecule type" value="Genomic_DNA"/>
</dbReference>
<evidence type="ECO:0000313" key="1">
    <source>
        <dbReference type="EMBL" id="KAI8538360.1"/>
    </source>
</evidence>
<reference evidence="1" key="1">
    <citation type="submission" date="2022-02" db="EMBL/GenBank/DDBJ databases">
        <title>Plant Genome Project.</title>
        <authorList>
            <person name="Zhang R.-G."/>
        </authorList>
    </citation>
    <scope>NUCLEOTIDE SEQUENCE</scope>
    <source>
        <strain evidence="1">AT1</strain>
    </source>
</reference>
<organism evidence="1 2">
    <name type="scientific">Rhododendron molle</name>
    <name type="common">Chinese azalea</name>
    <name type="synonym">Azalea mollis</name>
    <dbReference type="NCBI Taxonomy" id="49168"/>
    <lineage>
        <taxon>Eukaryota</taxon>
        <taxon>Viridiplantae</taxon>
        <taxon>Streptophyta</taxon>
        <taxon>Embryophyta</taxon>
        <taxon>Tracheophyta</taxon>
        <taxon>Spermatophyta</taxon>
        <taxon>Magnoliopsida</taxon>
        <taxon>eudicotyledons</taxon>
        <taxon>Gunneridae</taxon>
        <taxon>Pentapetalae</taxon>
        <taxon>asterids</taxon>
        <taxon>Ericales</taxon>
        <taxon>Ericaceae</taxon>
        <taxon>Ericoideae</taxon>
        <taxon>Rhodoreae</taxon>
        <taxon>Rhododendron</taxon>
    </lineage>
</organism>
<protein>
    <submittedName>
        <fullName evidence="1">Uncharacterized protein</fullName>
    </submittedName>
</protein>
<gene>
    <name evidence="1" type="ORF">RHMOL_Rhmol09G0096600</name>
</gene>
<proteinExistence type="predicted"/>
<accession>A0ACC0MBL7</accession>
<sequence>MKPYHQQLDELIPNFQKVTFTHVPRMKNRFADALATLASMLELPIGVKLRPVMIEQRGKHVYDYVMNIDEPDDGLPWFHDIWNFVEKGEFPADSTKKDRIALQRLASQYIICGGQLYRRSPCGVHKLCIHGDDTRAVMEEVHEGVCGPHMNGMMLAKKVLRLGYYWSTMETNCIDAVKIQDNAKNMRRTVDWKEVEIWLPIQACYADEM</sequence>
<keyword evidence="2" id="KW-1185">Reference proteome</keyword>
<dbReference type="Proteomes" id="UP001062846">
    <property type="component" value="Chromosome 9"/>
</dbReference>
<name>A0ACC0MBL7_RHOML</name>